<dbReference type="Pfam" id="PF01288">
    <property type="entry name" value="HPPK"/>
    <property type="match status" value="1"/>
</dbReference>
<comment type="function">
    <text evidence="10">Catalyzes the transfer of pyrophosphate from adenosine triphosphate (ATP) to 6-hydroxymethyl-7,8-dihydropterin, an enzymatic step in folate biosynthesis pathway.</text>
</comment>
<dbReference type="GO" id="GO:0046654">
    <property type="term" value="P:tetrahydrofolate biosynthetic process"/>
    <property type="evidence" value="ECO:0007669"/>
    <property type="project" value="UniProtKB-UniPathway"/>
</dbReference>
<keyword evidence="15" id="KW-1185">Reference proteome</keyword>
<dbReference type="Proteomes" id="UP000184368">
    <property type="component" value="Unassembled WGS sequence"/>
</dbReference>
<dbReference type="EMBL" id="FQUO01000002">
    <property type="protein sequence ID" value="SHE67750.1"/>
    <property type="molecule type" value="Genomic_DNA"/>
</dbReference>
<accession>A0A1M4VFV8</accession>
<evidence type="ECO:0000256" key="4">
    <source>
        <dbReference type="ARBA" id="ARBA00016218"/>
    </source>
</evidence>
<sequence>MNRAYLLIGGNMGNREALLHTAASAIATRCGIICRQSAVYETEAWGKEDQPAFLNQVLELDTGLEPEALLAAVLHIEQDMGRERLEQYGPRLMDIDILLYNDAIVHTPTLTIPHPHMAARRFVLVPLAQLVPGLVHPIHHISIQQMLEQCTDPLHVYKW</sequence>
<dbReference type="PANTHER" id="PTHR43071">
    <property type="entry name" value="2-AMINO-4-HYDROXY-6-HYDROXYMETHYLDIHYDROPTERIDINE PYROPHOSPHOKINASE"/>
    <property type="match status" value="1"/>
</dbReference>
<keyword evidence="8" id="KW-0067">ATP-binding</keyword>
<dbReference type="OrthoDB" id="9808041at2"/>
<dbReference type="GO" id="GO:0046656">
    <property type="term" value="P:folic acid biosynthetic process"/>
    <property type="evidence" value="ECO:0007669"/>
    <property type="project" value="UniProtKB-KW"/>
</dbReference>
<dbReference type="GO" id="GO:0005524">
    <property type="term" value="F:ATP binding"/>
    <property type="evidence" value="ECO:0007669"/>
    <property type="project" value="UniProtKB-KW"/>
</dbReference>
<dbReference type="InterPro" id="IPR000550">
    <property type="entry name" value="Hppk"/>
</dbReference>
<evidence type="ECO:0000256" key="9">
    <source>
        <dbReference type="ARBA" id="ARBA00022909"/>
    </source>
</evidence>
<evidence type="ECO:0000256" key="10">
    <source>
        <dbReference type="ARBA" id="ARBA00029409"/>
    </source>
</evidence>
<organism evidence="14 15">
    <name type="scientific">Cnuella takakiae</name>
    <dbReference type="NCBI Taxonomy" id="1302690"/>
    <lineage>
        <taxon>Bacteria</taxon>
        <taxon>Pseudomonadati</taxon>
        <taxon>Bacteroidota</taxon>
        <taxon>Chitinophagia</taxon>
        <taxon>Chitinophagales</taxon>
        <taxon>Chitinophagaceae</taxon>
        <taxon>Cnuella</taxon>
    </lineage>
</organism>
<dbReference type="RefSeq" id="WP_073040332.1">
    <property type="nucleotide sequence ID" value="NZ_FQUO01000002.1"/>
</dbReference>
<evidence type="ECO:0000256" key="8">
    <source>
        <dbReference type="ARBA" id="ARBA00022840"/>
    </source>
</evidence>
<dbReference type="InterPro" id="IPR035907">
    <property type="entry name" value="Hppk_sf"/>
</dbReference>
<evidence type="ECO:0000256" key="7">
    <source>
        <dbReference type="ARBA" id="ARBA00022777"/>
    </source>
</evidence>
<dbReference type="UniPathway" id="UPA00077">
    <property type="reaction ID" value="UER00155"/>
</dbReference>
<keyword evidence="6" id="KW-0547">Nucleotide-binding</keyword>
<comment type="similarity">
    <text evidence="2">Belongs to the HPPK family.</text>
</comment>
<evidence type="ECO:0000256" key="12">
    <source>
        <dbReference type="ARBA" id="ARBA00033413"/>
    </source>
</evidence>
<reference evidence="14 15" key="1">
    <citation type="submission" date="2016-11" db="EMBL/GenBank/DDBJ databases">
        <authorList>
            <person name="Jaros S."/>
            <person name="Januszkiewicz K."/>
            <person name="Wedrychowicz H."/>
        </authorList>
    </citation>
    <scope>NUCLEOTIDE SEQUENCE [LARGE SCALE GENOMIC DNA]</scope>
    <source>
        <strain evidence="14 15">DSM 26897</strain>
    </source>
</reference>
<dbReference type="GO" id="GO:0003848">
    <property type="term" value="F:2-amino-4-hydroxy-6-hydroxymethyldihydropteridine diphosphokinase activity"/>
    <property type="evidence" value="ECO:0007669"/>
    <property type="project" value="UniProtKB-EC"/>
</dbReference>
<evidence type="ECO:0000256" key="2">
    <source>
        <dbReference type="ARBA" id="ARBA00005810"/>
    </source>
</evidence>
<dbReference type="SUPFAM" id="SSF55083">
    <property type="entry name" value="6-hydroxymethyl-7,8-dihydropterin pyrophosphokinase, HPPK"/>
    <property type="match status" value="1"/>
</dbReference>
<dbReference type="CDD" id="cd00483">
    <property type="entry name" value="HPPK"/>
    <property type="match status" value="1"/>
</dbReference>
<dbReference type="STRING" id="1302690.BUE76_12460"/>
<dbReference type="EC" id="2.7.6.3" evidence="3"/>
<protein>
    <recommendedName>
        <fullName evidence="4">2-amino-4-hydroxy-6-hydroxymethyldihydropteridine pyrophosphokinase</fullName>
        <ecNumber evidence="3">2.7.6.3</ecNumber>
    </recommendedName>
    <alternativeName>
        <fullName evidence="11">6-hydroxymethyl-7,8-dihydropterin pyrophosphokinase</fullName>
    </alternativeName>
    <alternativeName>
        <fullName evidence="12">7,8-dihydro-6-hydroxymethylpterin-pyrophosphokinase</fullName>
    </alternativeName>
</protein>
<gene>
    <name evidence="14" type="ORF">SAMN05444008_102250</name>
</gene>
<evidence type="ECO:0000256" key="11">
    <source>
        <dbReference type="ARBA" id="ARBA00029766"/>
    </source>
</evidence>
<name>A0A1M4VFV8_9BACT</name>
<dbReference type="NCBIfam" id="TIGR01498">
    <property type="entry name" value="folK"/>
    <property type="match status" value="1"/>
</dbReference>
<keyword evidence="7 14" id="KW-0418">Kinase</keyword>
<evidence type="ECO:0000256" key="5">
    <source>
        <dbReference type="ARBA" id="ARBA00022679"/>
    </source>
</evidence>
<keyword evidence="5" id="KW-0808">Transferase</keyword>
<dbReference type="PANTHER" id="PTHR43071:SF1">
    <property type="entry name" value="2-AMINO-4-HYDROXY-6-HYDROXYMETHYLDIHYDROPTERIDINE PYROPHOSPHOKINASE"/>
    <property type="match status" value="1"/>
</dbReference>
<evidence type="ECO:0000256" key="3">
    <source>
        <dbReference type="ARBA" id="ARBA00013253"/>
    </source>
</evidence>
<evidence type="ECO:0000256" key="1">
    <source>
        <dbReference type="ARBA" id="ARBA00005051"/>
    </source>
</evidence>
<evidence type="ECO:0000313" key="15">
    <source>
        <dbReference type="Proteomes" id="UP000184368"/>
    </source>
</evidence>
<evidence type="ECO:0000313" key="14">
    <source>
        <dbReference type="EMBL" id="SHE67750.1"/>
    </source>
</evidence>
<evidence type="ECO:0000259" key="13">
    <source>
        <dbReference type="Pfam" id="PF01288"/>
    </source>
</evidence>
<feature type="domain" description="7,8-dihydro-6-hydroxymethylpterin-pyrophosphokinase" evidence="13">
    <location>
        <begin position="5"/>
        <end position="132"/>
    </location>
</feature>
<dbReference type="AlphaFoldDB" id="A0A1M4VFV8"/>
<comment type="pathway">
    <text evidence="1">Cofactor biosynthesis; tetrahydrofolate biosynthesis; 2-amino-4-hydroxy-6-hydroxymethyl-7,8-dihydropteridine diphosphate from 7,8-dihydroneopterin triphosphate: step 4/4.</text>
</comment>
<dbReference type="Gene3D" id="3.30.70.560">
    <property type="entry name" value="7,8-Dihydro-6-hydroxymethylpterin-pyrophosphokinase HPPK"/>
    <property type="match status" value="1"/>
</dbReference>
<proteinExistence type="inferred from homology"/>
<keyword evidence="9" id="KW-0289">Folate biosynthesis</keyword>
<evidence type="ECO:0000256" key="6">
    <source>
        <dbReference type="ARBA" id="ARBA00022741"/>
    </source>
</evidence>
<dbReference type="GO" id="GO:0016301">
    <property type="term" value="F:kinase activity"/>
    <property type="evidence" value="ECO:0007669"/>
    <property type="project" value="UniProtKB-KW"/>
</dbReference>